<protein>
    <submittedName>
        <fullName evidence="1">Uncharacterized protein</fullName>
    </submittedName>
</protein>
<dbReference type="EMBL" id="JACSPZ010000004">
    <property type="protein sequence ID" value="MBD8037090.1"/>
    <property type="molecule type" value="Genomic_DNA"/>
</dbReference>
<reference evidence="1 2" key="1">
    <citation type="submission" date="2020-08" db="EMBL/GenBank/DDBJ databases">
        <title>A Genomic Blueprint of the Chicken Gut Microbiome.</title>
        <authorList>
            <person name="Gilroy R."/>
            <person name="Ravi A."/>
            <person name="Getino M."/>
            <person name="Pursley I."/>
            <person name="Horton D.L."/>
            <person name="Alikhan N.-F."/>
            <person name="Baker D."/>
            <person name="Gharbi K."/>
            <person name="Hall N."/>
            <person name="Watson M."/>
            <person name="Adriaenssens E.M."/>
            <person name="Foster-Nyarko E."/>
            <person name="Jarju S."/>
            <person name="Secka A."/>
            <person name="Antonio M."/>
            <person name="Oren A."/>
            <person name="Chaudhuri R."/>
            <person name="La Ragione R.M."/>
            <person name="Hildebrand F."/>
            <person name="Pallen M.J."/>
        </authorList>
    </citation>
    <scope>NUCLEOTIDE SEQUENCE [LARGE SCALE GENOMIC DNA]</scope>
    <source>
        <strain evidence="1 2">A46</strain>
    </source>
</reference>
<dbReference type="RefSeq" id="WP_191700471.1">
    <property type="nucleotide sequence ID" value="NZ_JACSPZ010000004.1"/>
</dbReference>
<sequence>MARTIKAKVEPVTAESVGETIQSVVPTFTKAQLVTSRKYIHRRDALNALLKGDEHYSFAQVDEVLKQFDKGVKK</sequence>
<accession>A0ABR8XYT8</accession>
<name>A0ABR8XYT8_9BACL</name>
<evidence type="ECO:0000313" key="1">
    <source>
        <dbReference type="EMBL" id="MBD8037090.1"/>
    </source>
</evidence>
<keyword evidence="2" id="KW-1185">Reference proteome</keyword>
<comment type="caution">
    <text evidence="1">The sequence shown here is derived from an EMBL/GenBank/DDBJ whole genome shotgun (WGS) entry which is preliminary data.</text>
</comment>
<dbReference type="Proteomes" id="UP000619101">
    <property type="component" value="Unassembled WGS sequence"/>
</dbReference>
<organism evidence="1 2">
    <name type="scientific">Solibacillus faecavium</name>
    <dbReference type="NCBI Taxonomy" id="2762221"/>
    <lineage>
        <taxon>Bacteria</taxon>
        <taxon>Bacillati</taxon>
        <taxon>Bacillota</taxon>
        <taxon>Bacilli</taxon>
        <taxon>Bacillales</taxon>
        <taxon>Caryophanaceae</taxon>
        <taxon>Solibacillus</taxon>
    </lineage>
</organism>
<gene>
    <name evidence="1" type="ORF">H9635_10065</name>
</gene>
<evidence type="ECO:0000313" key="2">
    <source>
        <dbReference type="Proteomes" id="UP000619101"/>
    </source>
</evidence>
<proteinExistence type="predicted"/>